<accession>A0A1L8WQ02</accession>
<gene>
    <name evidence="1" type="ORF">RV14_GL001782</name>
</gene>
<name>A0A1L8WQ02_9ENTE</name>
<protein>
    <submittedName>
        <fullName evidence="1">Uncharacterized protein</fullName>
    </submittedName>
</protein>
<dbReference type="Proteomes" id="UP000182152">
    <property type="component" value="Unassembled WGS sequence"/>
</dbReference>
<organism evidence="1 2">
    <name type="scientific">Enterococcus ratti</name>
    <dbReference type="NCBI Taxonomy" id="150033"/>
    <lineage>
        <taxon>Bacteria</taxon>
        <taxon>Bacillati</taxon>
        <taxon>Bacillota</taxon>
        <taxon>Bacilli</taxon>
        <taxon>Lactobacillales</taxon>
        <taxon>Enterococcaceae</taxon>
        <taxon>Enterococcus</taxon>
    </lineage>
</organism>
<evidence type="ECO:0000313" key="2">
    <source>
        <dbReference type="Proteomes" id="UP000182152"/>
    </source>
</evidence>
<proteinExistence type="predicted"/>
<comment type="caution">
    <text evidence="1">The sequence shown here is derived from an EMBL/GenBank/DDBJ whole genome shotgun (WGS) entry which is preliminary data.</text>
</comment>
<reference evidence="1 2" key="1">
    <citation type="submission" date="2014-12" db="EMBL/GenBank/DDBJ databases">
        <title>Draft genome sequences of 29 type strains of Enterococci.</title>
        <authorList>
            <person name="Zhong Z."/>
            <person name="Sun Z."/>
            <person name="Liu W."/>
            <person name="Zhang W."/>
            <person name="Zhang H."/>
        </authorList>
    </citation>
    <scope>NUCLEOTIDE SEQUENCE [LARGE SCALE GENOMIC DNA]</scope>
    <source>
        <strain evidence="1 2">DSM 15687</strain>
    </source>
</reference>
<evidence type="ECO:0000313" key="1">
    <source>
        <dbReference type="EMBL" id="OJG83087.1"/>
    </source>
</evidence>
<sequence>MALGKMRSFFQSFLLKKMSKPVRLTHVRLKFSFSFVL</sequence>
<keyword evidence="2" id="KW-1185">Reference proteome</keyword>
<dbReference type="AlphaFoldDB" id="A0A1L8WQ02"/>
<dbReference type="EMBL" id="JXLB01000005">
    <property type="protein sequence ID" value="OJG83087.1"/>
    <property type="molecule type" value="Genomic_DNA"/>
</dbReference>